<keyword evidence="3" id="KW-1185">Reference proteome</keyword>
<gene>
    <name evidence="2" type="ORF">ACFQ1U_13335</name>
</gene>
<evidence type="ECO:0000313" key="2">
    <source>
        <dbReference type="EMBL" id="MFD0994189.1"/>
    </source>
</evidence>
<evidence type="ECO:0008006" key="4">
    <source>
        <dbReference type="Google" id="ProtNLM"/>
    </source>
</evidence>
<organism evidence="2 3">
    <name type="scientific">Tenacibaculum geojense</name>
    <dbReference type="NCBI Taxonomy" id="915352"/>
    <lineage>
        <taxon>Bacteria</taxon>
        <taxon>Pseudomonadati</taxon>
        <taxon>Bacteroidota</taxon>
        <taxon>Flavobacteriia</taxon>
        <taxon>Flavobacteriales</taxon>
        <taxon>Flavobacteriaceae</taxon>
        <taxon>Tenacibaculum</taxon>
    </lineage>
</organism>
<reference evidence="3" key="1">
    <citation type="journal article" date="2019" name="Int. J. Syst. Evol. Microbiol.">
        <title>The Global Catalogue of Microorganisms (GCM) 10K type strain sequencing project: providing services to taxonomists for standard genome sequencing and annotation.</title>
        <authorList>
            <consortium name="The Broad Institute Genomics Platform"/>
            <consortium name="The Broad Institute Genome Sequencing Center for Infectious Disease"/>
            <person name="Wu L."/>
            <person name="Ma J."/>
        </authorList>
    </citation>
    <scope>NUCLEOTIDE SEQUENCE [LARGE SCALE GENOMIC DNA]</scope>
    <source>
        <strain evidence="3">CCUG 60527</strain>
    </source>
</reference>
<feature type="coiled-coil region" evidence="1">
    <location>
        <begin position="2"/>
        <end position="29"/>
    </location>
</feature>
<dbReference type="Proteomes" id="UP001597062">
    <property type="component" value="Unassembled WGS sequence"/>
</dbReference>
<protein>
    <recommendedName>
        <fullName evidence="4">Glutaminyl-tRNA synthetase</fullName>
    </recommendedName>
</protein>
<comment type="caution">
    <text evidence="2">The sequence shown here is derived from an EMBL/GenBank/DDBJ whole genome shotgun (WGS) entry which is preliminary data.</text>
</comment>
<dbReference type="EMBL" id="JBHTJR010000057">
    <property type="protein sequence ID" value="MFD0994189.1"/>
    <property type="molecule type" value="Genomic_DNA"/>
</dbReference>
<evidence type="ECO:0000256" key="1">
    <source>
        <dbReference type="SAM" id="Coils"/>
    </source>
</evidence>
<dbReference type="RefSeq" id="WP_386109209.1">
    <property type="nucleotide sequence ID" value="NZ_JBHTJR010000057.1"/>
</dbReference>
<evidence type="ECO:0000313" key="3">
    <source>
        <dbReference type="Proteomes" id="UP001597062"/>
    </source>
</evidence>
<sequence>MMKTTYKNLDEVSKELKRLKLKRDISVEEIKLIKHQFKDDLSYANWIKTIASTAGKLGVKKLINKLVN</sequence>
<keyword evidence="1" id="KW-0175">Coiled coil</keyword>
<name>A0ABW3JV01_9FLAO</name>
<accession>A0ABW3JV01</accession>
<proteinExistence type="predicted"/>